<sequence length="212" mass="25105">MTMLNIQKRNNYHYLTIFFILFCMQSCYAQNDKIKTFFEAEKSRNYQDCIKQSGVNAIKQINENQEVIKLMTNGCKSRGTIFDNFIDGAMTLLSSSKDKGGDFIIFNWKVYSPYIPAPTVTMFQTDKVNVVEFTYYDEENNKYDSILRRKIYEEKEEKFKSEFLYIKTNLSGEILEENLSRYSRNDYYIIKRIGGKLFFYTLINGNVKQVQQ</sequence>
<accession>A0A1M5DY14</accession>
<gene>
    <name evidence="1" type="ORF">SAMN02787073_2748</name>
</gene>
<proteinExistence type="predicted"/>
<protein>
    <submittedName>
        <fullName evidence="1">Uncharacterized protein</fullName>
    </submittedName>
</protein>
<dbReference type="AlphaFoldDB" id="A0A1M5DY14"/>
<reference evidence="2" key="1">
    <citation type="submission" date="2016-11" db="EMBL/GenBank/DDBJ databases">
        <authorList>
            <person name="Varghese N."/>
            <person name="Submissions S."/>
        </authorList>
    </citation>
    <scope>NUCLEOTIDE SEQUENCE [LARGE SCALE GENOMIC DNA]</scope>
    <source>
        <strain evidence="2">YR203</strain>
    </source>
</reference>
<evidence type="ECO:0000313" key="1">
    <source>
        <dbReference type="EMBL" id="SHF71721.1"/>
    </source>
</evidence>
<dbReference type="Proteomes" id="UP000184108">
    <property type="component" value="Unassembled WGS sequence"/>
</dbReference>
<dbReference type="EMBL" id="FQVE01000003">
    <property type="protein sequence ID" value="SHF71721.1"/>
    <property type="molecule type" value="Genomic_DNA"/>
</dbReference>
<evidence type="ECO:0000313" key="2">
    <source>
        <dbReference type="Proteomes" id="UP000184108"/>
    </source>
</evidence>
<name>A0A1M5DY14_9FLAO</name>
<organism evidence="1 2">
    <name type="scientific">Chryseobacterium vrystaatense</name>
    <dbReference type="NCBI Taxonomy" id="307480"/>
    <lineage>
        <taxon>Bacteria</taxon>
        <taxon>Pseudomonadati</taxon>
        <taxon>Bacteroidota</taxon>
        <taxon>Flavobacteriia</taxon>
        <taxon>Flavobacteriales</taxon>
        <taxon>Weeksellaceae</taxon>
        <taxon>Chryseobacterium group</taxon>
        <taxon>Chryseobacterium</taxon>
    </lineage>
</organism>